<feature type="compositionally biased region" description="Basic residues" evidence="2">
    <location>
        <begin position="767"/>
        <end position="790"/>
    </location>
</feature>
<evidence type="ECO:0000313" key="3">
    <source>
        <dbReference type="EMBL" id="KAK6628096.1"/>
    </source>
</evidence>
<evidence type="ECO:0000313" key="4">
    <source>
        <dbReference type="Proteomes" id="UP001359485"/>
    </source>
</evidence>
<proteinExistence type="predicted"/>
<evidence type="ECO:0000256" key="1">
    <source>
        <dbReference type="SAM" id="Coils"/>
    </source>
</evidence>
<name>A0ABR1AVZ8_POLSC</name>
<feature type="coiled-coil region" evidence="1">
    <location>
        <begin position="1004"/>
        <end position="1031"/>
    </location>
</feature>
<feature type="compositionally biased region" description="Basic residues" evidence="2">
    <location>
        <begin position="585"/>
        <end position="596"/>
    </location>
</feature>
<sequence>MEDRLTNYLINVQYDITNVKHLRDYLDSNSNASFECSLTWSIIEVFNNILFKFTTSEMLQVDGLDTILDSFYRVASNTNDETPWSNFGFELGVVCLKMLSVIERANSFEILFLKLLSVINVFSEHTSDVWKAVARQILNIFLNKRLSFYCFEMGLKLYVSIMRNIDEIVLHKFVQQNFHLLKTFSNLVQRAGDFETQMNIMELVFLHVSNEKHSVQDFFMESKTDIQILFQNLRFTDFEDDCRTYLNAMNSALVERQVYSVKCSKLYVGGRCLEPPRGSKVFWMDANRRSERLSTKCSDFQAGSLSQTLVFIQFIDIVTLQLDKQPSNRYRLVIKAKNLSRIVKSVKTDEITCIDVQGGNSGRDITDFVKFLEEILERRCKTQKENLPEICNDVSIDCVEVSTEGNDAISTLNKKIRKINNIIPEALDLLTRVENKDMKNSRESTLDLTDNEGTAAAKPSFGKSFDDYQFGSVGVNFFSKSPSPINPIISSGSDERQKFVPESEELSPRSFVESLNKNLRLDSPNTIQSFERTMESVIFQSTAEEKVTHKLLRSPERIFCFLDAQSAEVENVTVASHSNKIVKSNKGKKSFKTKKAKTTERAGDKNILSKESIDSHSDHYFRGASLDQQRKPSLPKLTRNLRSNSKLAKKDIKVTSVVDSKPNKKTQKKPTAKVKVNNNTTKEHTTTMEEKIEEMTEKQTTICPKEPPIKPSLLDPDGYAYKKWKNPSTSERSKFWLNKLGQLKHKQKSAEKVFDFTDESDPDTKHRNTRNKRKCKKSQTTRKAQTHSKNVKSVLQSKKGPQKQVKELFRATIQRKRINSVEQKEKNKWFELKGKDETPDRQNVDYTATAKESNRNINLHDQKEDSEAIMKTNDISFIEDSLEINKKGQQEVTSETEERVAGQTGACGSKSYPMIYNDLIVQRHSSFDSLEDETNPYQIISGFTQFEVKPEKNLRFEDIDIDIELSDVEIDLMEDNINSPEADTWQSIKHSDCENLLLGSKSKRNELNDMLAILRVRLQRLQKTARQETDEIIQAFSSGVTRLINRIHRKNLIDVVGYLTQANDVISDLRETDLEAVQQRTEKAFAYHRAKCSVRNFSDSVRSNVSTIHECLDSLMPQETLACTSISTFSERLTRLIEKEIDKTIDREVRSFKDKIRQLAPNDYV</sequence>
<feature type="region of interest" description="Disordered" evidence="2">
    <location>
        <begin position="644"/>
        <end position="672"/>
    </location>
</feature>
<feature type="region of interest" description="Disordered" evidence="2">
    <location>
        <begin position="585"/>
        <end position="604"/>
    </location>
</feature>
<keyword evidence="4" id="KW-1185">Reference proteome</keyword>
<dbReference type="EMBL" id="JAWJWF010000045">
    <property type="protein sequence ID" value="KAK6628096.1"/>
    <property type="molecule type" value="Genomic_DNA"/>
</dbReference>
<evidence type="ECO:0000256" key="2">
    <source>
        <dbReference type="SAM" id="MobiDB-lite"/>
    </source>
</evidence>
<feature type="compositionally biased region" description="Basic residues" evidence="2">
    <location>
        <begin position="663"/>
        <end position="672"/>
    </location>
</feature>
<comment type="caution">
    <text evidence="3">The sequence shown here is derived from an EMBL/GenBank/DDBJ whole genome shotgun (WGS) entry which is preliminary data.</text>
</comment>
<feature type="region of interest" description="Disordered" evidence="2">
    <location>
        <begin position="747"/>
        <end position="803"/>
    </location>
</feature>
<dbReference type="Proteomes" id="UP001359485">
    <property type="component" value="Unassembled WGS sequence"/>
</dbReference>
<organism evidence="3 4">
    <name type="scientific">Polyplax serrata</name>
    <name type="common">Common mouse louse</name>
    <dbReference type="NCBI Taxonomy" id="468196"/>
    <lineage>
        <taxon>Eukaryota</taxon>
        <taxon>Metazoa</taxon>
        <taxon>Ecdysozoa</taxon>
        <taxon>Arthropoda</taxon>
        <taxon>Hexapoda</taxon>
        <taxon>Insecta</taxon>
        <taxon>Pterygota</taxon>
        <taxon>Neoptera</taxon>
        <taxon>Paraneoptera</taxon>
        <taxon>Psocodea</taxon>
        <taxon>Troctomorpha</taxon>
        <taxon>Phthiraptera</taxon>
        <taxon>Anoplura</taxon>
        <taxon>Polyplacidae</taxon>
        <taxon>Polyplax</taxon>
    </lineage>
</organism>
<accession>A0ABR1AVZ8</accession>
<keyword evidence="1" id="KW-0175">Coiled coil</keyword>
<protein>
    <submittedName>
        <fullName evidence="3">Uncharacterized protein</fullName>
    </submittedName>
</protein>
<feature type="region of interest" description="Disordered" evidence="2">
    <location>
        <begin position="697"/>
        <end position="716"/>
    </location>
</feature>
<gene>
    <name evidence="3" type="ORF">RUM44_010578</name>
</gene>
<reference evidence="3 4" key="1">
    <citation type="submission" date="2023-09" db="EMBL/GenBank/DDBJ databases">
        <title>Genomes of two closely related lineages of the louse Polyplax serrata with different host specificities.</title>
        <authorList>
            <person name="Martinu J."/>
            <person name="Tarabai H."/>
            <person name="Stefka J."/>
            <person name="Hypsa V."/>
        </authorList>
    </citation>
    <scope>NUCLEOTIDE SEQUENCE [LARGE SCALE GENOMIC DNA]</scope>
    <source>
        <strain evidence="3">98ZLc_SE</strain>
    </source>
</reference>